<dbReference type="Gene3D" id="1.10.357.10">
    <property type="entry name" value="Tetracycline Repressor, domain 2"/>
    <property type="match status" value="1"/>
</dbReference>
<accession>A0A1I6QZE6</accession>
<evidence type="ECO:0000256" key="4">
    <source>
        <dbReference type="PROSITE-ProRule" id="PRU00335"/>
    </source>
</evidence>
<sequence length="259" mass="27674">MEFGGEADPDLGWVHAPSIAPGRAAAPEINFAQSALLHTLQGVPSDIRPQGLRDRKKRATHRALTEAALRLAAEHGAEHVTVEAISEAAGVSPRTFFNYFDNRDEAFVMVDADVAERVRRAVRDAPPDLPPLRAVADAYAAELPEQGPDHELWELRAEVLRRSPDLLARTLGVHQADEEALARTIAARLAATGCADPGTYPRLLAAVANTATRVAVEHWSAGGREQSLIRIFRDVMGQLAAGLPAPAVTTAPATSRAGS</sequence>
<dbReference type="InterPro" id="IPR041347">
    <property type="entry name" value="MftR_C"/>
</dbReference>
<dbReference type="EMBL" id="FPAB01000002">
    <property type="protein sequence ID" value="SFS57861.1"/>
    <property type="molecule type" value="Genomic_DNA"/>
</dbReference>
<keyword evidence="1" id="KW-0805">Transcription regulation</keyword>
<dbReference type="STRING" id="1176198.SAMN05444716_102544"/>
<dbReference type="InterPro" id="IPR050109">
    <property type="entry name" value="HTH-type_TetR-like_transc_reg"/>
</dbReference>
<dbReference type="SUPFAM" id="SSF46689">
    <property type="entry name" value="Homeodomain-like"/>
    <property type="match status" value="1"/>
</dbReference>
<dbReference type="GO" id="GO:0000976">
    <property type="term" value="F:transcription cis-regulatory region binding"/>
    <property type="evidence" value="ECO:0007669"/>
    <property type="project" value="TreeGrafter"/>
</dbReference>
<dbReference type="Proteomes" id="UP000198873">
    <property type="component" value="Unassembled WGS sequence"/>
</dbReference>
<evidence type="ECO:0000256" key="1">
    <source>
        <dbReference type="ARBA" id="ARBA00023015"/>
    </source>
</evidence>
<feature type="DNA-binding region" description="H-T-H motif" evidence="4">
    <location>
        <begin position="81"/>
        <end position="100"/>
    </location>
</feature>
<gene>
    <name evidence="6" type="ORF">SAMN05444716_102544</name>
</gene>
<organism evidence="6 7">
    <name type="scientific">Streptomyces harbinensis</name>
    <dbReference type="NCBI Taxonomy" id="1176198"/>
    <lineage>
        <taxon>Bacteria</taxon>
        <taxon>Bacillati</taxon>
        <taxon>Actinomycetota</taxon>
        <taxon>Actinomycetes</taxon>
        <taxon>Kitasatosporales</taxon>
        <taxon>Streptomycetaceae</taxon>
        <taxon>Streptomyces</taxon>
    </lineage>
</organism>
<dbReference type="Pfam" id="PF17754">
    <property type="entry name" value="TetR_C_14"/>
    <property type="match status" value="1"/>
</dbReference>
<proteinExistence type="predicted"/>
<dbReference type="InterPro" id="IPR001647">
    <property type="entry name" value="HTH_TetR"/>
</dbReference>
<name>A0A1I6QZE6_9ACTN</name>
<dbReference type="InterPro" id="IPR009057">
    <property type="entry name" value="Homeodomain-like_sf"/>
</dbReference>
<keyword evidence="3" id="KW-0804">Transcription</keyword>
<evidence type="ECO:0000256" key="3">
    <source>
        <dbReference type="ARBA" id="ARBA00023163"/>
    </source>
</evidence>
<evidence type="ECO:0000313" key="7">
    <source>
        <dbReference type="Proteomes" id="UP000198873"/>
    </source>
</evidence>
<reference evidence="7" key="1">
    <citation type="submission" date="2016-10" db="EMBL/GenBank/DDBJ databases">
        <authorList>
            <person name="Varghese N."/>
            <person name="Submissions S."/>
        </authorList>
    </citation>
    <scope>NUCLEOTIDE SEQUENCE [LARGE SCALE GENOMIC DNA]</scope>
    <source>
        <strain evidence="7">CGMCC 4.7047</strain>
    </source>
</reference>
<dbReference type="PANTHER" id="PTHR30055">
    <property type="entry name" value="HTH-TYPE TRANSCRIPTIONAL REGULATOR RUTR"/>
    <property type="match status" value="1"/>
</dbReference>
<dbReference type="PROSITE" id="PS50977">
    <property type="entry name" value="HTH_TETR_2"/>
    <property type="match status" value="1"/>
</dbReference>
<evidence type="ECO:0000256" key="2">
    <source>
        <dbReference type="ARBA" id="ARBA00023125"/>
    </source>
</evidence>
<dbReference type="PANTHER" id="PTHR30055:SF238">
    <property type="entry name" value="MYCOFACTOCIN BIOSYNTHESIS TRANSCRIPTIONAL REGULATOR MFTR-RELATED"/>
    <property type="match status" value="1"/>
</dbReference>
<feature type="domain" description="HTH tetR-type" evidence="5">
    <location>
        <begin position="58"/>
        <end position="118"/>
    </location>
</feature>
<evidence type="ECO:0000259" key="5">
    <source>
        <dbReference type="PROSITE" id="PS50977"/>
    </source>
</evidence>
<keyword evidence="2 4" id="KW-0238">DNA-binding</keyword>
<dbReference type="AlphaFoldDB" id="A0A1I6QZE6"/>
<dbReference type="GO" id="GO:0003700">
    <property type="term" value="F:DNA-binding transcription factor activity"/>
    <property type="evidence" value="ECO:0007669"/>
    <property type="project" value="TreeGrafter"/>
</dbReference>
<dbReference type="Pfam" id="PF00440">
    <property type="entry name" value="TetR_N"/>
    <property type="match status" value="1"/>
</dbReference>
<keyword evidence="7" id="KW-1185">Reference proteome</keyword>
<evidence type="ECO:0000313" key="6">
    <source>
        <dbReference type="EMBL" id="SFS57861.1"/>
    </source>
</evidence>
<protein>
    <submittedName>
        <fullName evidence="6">DNA-binding transcriptional regulator, AcrR family</fullName>
    </submittedName>
</protein>